<accession>A0ABV5SI15</accession>
<name>A0ABV5SI15_9ACTN</name>
<organism evidence="1 2">
    <name type="scientific">Nonomuraea helvata</name>
    <dbReference type="NCBI Taxonomy" id="37484"/>
    <lineage>
        <taxon>Bacteria</taxon>
        <taxon>Bacillati</taxon>
        <taxon>Actinomycetota</taxon>
        <taxon>Actinomycetes</taxon>
        <taxon>Streptosporangiales</taxon>
        <taxon>Streptosporangiaceae</taxon>
        <taxon>Nonomuraea</taxon>
    </lineage>
</organism>
<sequence length="362" mass="40296">MTSQDPTPTPATPAHPVGHGGTMEALAGYAAAMEQGETPIIGYLVLYSVFESEVTRDDLHRWFLALGLDDTFLPPPIREHDAFERVTGQAGVRASYRLDKDAARHRVPGQKAPDQKVTEATLMIRHVSRDNLKVVRHMVREVRDESRTRLEYAPRMAELTFWRDPLGSGQPGRGVLQVTPDEAEIAKLSSDEQERVRETLGKVEKTYQRYCRYYSSDRLRTLVRTYVEALNAVMVRSGGGVYFVHSTYADRLVALRGLVKHFGEGSQLARVPLPDQEEMREMVVAALTTEAREDLEKLALDISKARADGVSDAQVQTLYKRFRALQDSAAEHAKLLSTSLDDTQAALQLVHAQVASLLANAG</sequence>
<protein>
    <submittedName>
        <fullName evidence="1">DUF6744 family protein</fullName>
    </submittedName>
</protein>
<evidence type="ECO:0000313" key="2">
    <source>
        <dbReference type="Proteomes" id="UP001589532"/>
    </source>
</evidence>
<evidence type="ECO:0000313" key="1">
    <source>
        <dbReference type="EMBL" id="MFB9631334.1"/>
    </source>
</evidence>
<dbReference type="Pfam" id="PF20529">
    <property type="entry name" value="DUF6744"/>
    <property type="match status" value="1"/>
</dbReference>
<gene>
    <name evidence="1" type="ORF">ACFFSA_50455</name>
</gene>
<dbReference type="InterPro" id="IPR046632">
    <property type="entry name" value="DUF6744"/>
</dbReference>
<dbReference type="EMBL" id="JBHMBW010000104">
    <property type="protein sequence ID" value="MFB9631334.1"/>
    <property type="molecule type" value="Genomic_DNA"/>
</dbReference>
<keyword evidence="2" id="KW-1185">Reference proteome</keyword>
<proteinExistence type="predicted"/>
<comment type="caution">
    <text evidence="1">The sequence shown here is derived from an EMBL/GenBank/DDBJ whole genome shotgun (WGS) entry which is preliminary data.</text>
</comment>
<reference evidence="1 2" key="1">
    <citation type="submission" date="2024-09" db="EMBL/GenBank/DDBJ databases">
        <authorList>
            <person name="Sun Q."/>
            <person name="Mori K."/>
        </authorList>
    </citation>
    <scope>NUCLEOTIDE SEQUENCE [LARGE SCALE GENOMIC DNA]</scope>
    <source>
        <strain evidence="1 2">JCM 3143</strain>
    </source>
</reference>
<dbReference type="RefSeq" id="WP_344999930.1">
    <property type="nucleotide sequence ID" value="NZ_BAAAXV010000009.1"/>
</dbReference>
<dbReference type="Proteomes" id="UP001589532">
    <property type="component" value="Unassembled WGS sequence"/>
</dbReference>